<organism evidence="2">
    <name type="scientific">uncultured Caudovirales phage</name>
    <dbReference type="NCBI Taxonomy" id="2100421"/>
    <lineage>
        <taxon>Viruses</taxon>
        <taxon>Duplodnaviria</taxon>
        <taxon>Heunggongvirae</taxon>
        <taxon>Uroviricota</taxon>
        <taxon>Caudoviricetes</taxon>
        <taxon>Peduoviridae</taxon>
        <taxon>Maltschvirus</taxon>
        <taxon>Maltschvirus maltsch</taxon>
    </lineage>
</organism>
<reference evidence="2" key="1">
    <citation type="submission" date="2020-05" db="EMBL/GenBank/DDBJ databases">
        <authorList>
            <person name="Chiriac C."/>
            <person name="Salcher M."/>
            <person name="Ghai R."/>
            <person name="Kavagutti S V."/>
        </authorList>
    </citation>
    <scope>NUCLEOTIDE SEQUENCE</scope>
</reference>
<evidence type="ECO:0000256" key="1">
    <source>
        <dbReference type="SAM" id="MobiDB-lite"/>
    </source>
</evidence>
<dbReference type="EMBL" id="LR798265">
    <property type="protein sequence ID" value="CAB5218389.1"/>
    <property type="molecule type" value="Genomic_DNA"/>
</dbReference>
<evidence type="ECO:0000313" key="2">
    <source>
        <dbReference type="EMBL" id="CAB5218389.1"/>
    </source>
</evidence>
<gene>
    <name evidence="2" type="ORF">UFOVP212_26</name>
</gene>
<feature type="compositionally biased region" description="Basic residues" evidence="1">
    <location>
        <begin position="12"/>
        <end position="25"/>
    </location>
</feature>
<name>A0A6J7WK06_9CAUD</name>
<sequence length="38" mass="4337">MKKKESVSAVIKKARKKGVAKKHPNKRESNKPYNSQGR</sequence>
<protein>
    <submittedName>
        <fullName evidence="2">Uncharacterized protein</fullName>
    </submittedName>
</protein>
<feature type="region of interest" description="Disordered" evidence="1">
    <location>
        <begin position="1"/>
        <end position="38"/>
    </location>
</feature>
<accession>A0A6J7WK06</accession>
<proteinExistence type="predicted"/>